<protein>
    <submittedName>
        <fullName evidence="1">Uncharacterized protein</fullName>
    </submittedName>
</protein>
<dbReference type="Proteomes" id="UP000199221">
    <property type="component" value="Unassembled WGS sequence"/>
</dbReference>
<reference evidence="1 2" key="1">
    <citation type="submission" date="2016-10" db="EMBL/GenBank/DDBJ databases">
        <authorList>
            <person name="de Groot N.N."/>
        </authorList>
    </citation>
    <scope>NUCLEOTIDE SEQUENCE [LARGE SCALE GENOMIC DNA]</scope>
    <source>
        <strain evidence="1 2">LMG 27941</strain>
    </source>
</reference>
<organism evidence="1 2">
    <name type="scientific">Pseudomonas soli</name>
    <dbReference type="NCBI Taxonomy" id="1306993"/>
    <lineage>
        <taxon>Bacteria</taxon>
        <taxon>Pseudomonadati</taxon>
        <taxon>Pseudomonadota</taxon>
        <taxon>Gammaproteobacteria</taxon>
        <taxon>Pseudomonadales</taxon>
        <taxon>Pseudomonadaceae</taxon>
        <taxon>Pseudomonas</taxon>
    </lineage>
</organism>
<accession>A0A1H9M4C6</accession>
<proteinExistence type="predicted"/>
<dbReference type="EMBL" id="FOEQ01000006">
    <property type="protein sequence ID" value="SER18558.1"/>
    <property type="molecule type" value="Genomic_DNA"/>
</dbReference>
<evidence type="ECO:0000313" key="1">
    <source>
        <dbReference type="EMBL" id="SER18558.1"/>
    </source>
</evidence>
<dbReference type="RefSeq" id="WP_094011484.1">
    <property type="nucleotide sequence ID" value="NZ_DAMCLP010000003.1"/>
</dbReference>
<gene>
    <name evidence="1" type="ORF">SAMN05216230_10664</name>
</gene>
<name>A0A1H9M4C6_9PSED</name>
<dbReference type="AlphaFoldDB" id="A0A1H9M4C6"/>
<evidence type="ECO:0000313" key="2">
    <source>
        <dbReference type="Proteomes" id="UP000199221"/>
    </source>
</evidence>
<sequence length="87" mass="9886">MLIDGNLVAVTDIEIDEARRQLALPEDFFLMQATQRLYHDPGDGTVMIPLPADMLVVNFENNTGDRKFGVVRINSLKYKLEGYQKDT</sequence>